<feature type="transmembrane region" description="Helical" evidence="2">
    <location>
        <begin position="745"/>
        <end position="769"/>
    </location>
</feature>
<feature type="transmembrane region" description="Helical" evidence="2">
    <location>
        <begin position="651"/>
        <end position="671"/>
    </location>
</feature>
<feature type="transmembrane region" description="Helical" evidence="2">
    <location>
        <begin position="809"/>
        <end position="826"/>
    </location>
</feature>
<dbReference type="Pfam" id="PF25228">
    <property type="entry name" value="Lips"/>
    <property type="match status" value="2"/>
</dbReference>
<evidence type="ECO:0000256" key="2">
    <source>
        <dbReference type="SAM" id="Phobius"/>
    </source>
</evidence>
<proteinExistence type="predicted"/>
<evidence type="ECO:0000256" key="1">
    <source>
        <dbReference type="SAM" id="MobiDB-lite"/>
    </source>
</evidence>
<dbReference type="EMBL" id="OC316529">
    <property type="protein sequence ID" value="CAD7392333.1"/>
    <property type="molecule type" value="Genomic_DNA"/>
</dbReference>
<keyword evidence="2" id="KW-0472">Membrane</keyword>
<feature type="transmembrane region" description="Helical" evidence="2">
    <location>
        <begin position="775"/>
        <end position="797"/>
    </location>
</feature>
<feature type="region of interest" description="Disordered" evidence="1">
    <location>
        <begin position="482"/>
        <end position="501"/>
    </location>
</feature>
<accession>A0A7R9GQ06</accession>
<gene>
    <name evidence="3" type="ORF">TCEB3V08_LOCUS365</name>
</gene>
<dbReference type="PANTHER" id="PTHR37686">
    <property type="entry name" value="LD36006P"/>
    <property type="match status" value="1"/>
</dbReference>
<keyword evidence="2" id="KW-0812">Transmembrane</keyword>
<dbReference type="InterPro" id="IPR057435">
    <property type="entry name" value="Lips"/>
</dbReference>
<sequence>MSGARSNNNNNNHLPDSLEPEREPVKFDVHLRGAPDEVVQLVQNIKDVAEQFLYHWKTFPLVLPPSLSSAGATGGDTGSAQHDGGVSLSSLPRRLNKHINLRDLFLAPSFDELDAVAVDGKGEPRRLNGKHLECIRERGEFEVESLNFPGQVHKWLLSQLLQKGTERSRDSLLNDLALALRFIIVTAKGRLVSHFFSLYQAVRSLVTGLLKLLDIIIGVPSLQAHNLETKIREERWQYLVAELSEFEDSLELLCGFVRRQLRRATTEKFEVERESSHPPVPVPYLFLTPKGVELDLRLFNRDTMRRALPALVAILERETRGWFLHFRERLISELRSQKLPDEEIERFRISPLETGTTTTMINPPNFKKPEEDVQFSLKPFHQFKRGGGHPLNFPRQYCLTYTMLHPHANHPDYLFPREKTLRDPARAVENVQKKLTKTKDSLKQRIEYMYPVFSRIRPWMRDKLRSAEVELEEVNPHLRGGRVENHLGKTTLSSPDRGSNLDLPVLSSRAQHDKRNHFIEECQWSAHEEALMLCTSQRLHQTVYFLNRDLTFMREREPVLLKELRKVKTPTRSFQWLTQIWFPSNWIVRRSFQGQSEVIPTVQSATATSITMPRSDPSQAVFLVEKEVVRTTTTRWPMWRWINYCHRTWSWMWNAMFFFGVVIPWCSPVSLRALLCVEPFMPDLELSQVNGTLFPRKSSLTPTLSSRLLSLWRHISKSRTHFETKPDTGFIGKGFTRHLNRLWNYLVKGLLGTLCVVLIFPLVCFVTSFCSLAMALTAFIWMPVVTLGLHLFMALICDLDSPDPTRNRYLVILEAILWNIGIQGGIQPVLALFVAFFMCPLISVTILTVGVLRYWCRLLWDTASFHLVIKKRGRVPASDSFVVKRIAGPGLASNYFYQVRPEQALAAFEAKLELDELAAYQHETEQTILQPQKDFSQFVEACFGPFSAQLSKTGPYLCLQKEGQDLVSALHEKLERRRRDLQTGLGVAVRSKIKLTTLELKIAIQQAALMLERFYPLHVLQRLPINEEDYWESKGLSVHDWAGLAGLMYADIFSLDFLTPLDEMDTKFRLEPHQQVDLSRYTEMVHGAELGTGGPDLLGPVYAPRGNIQVHSPYLEVSAFNPRSKVTATNRKQEKRG</sequence>
<feature type="transmembrane region" description="Helical" evidence="2">
    <location>
        <begin position="832"/>
        <end position="855"/>
    </location>
</feature>
<protein>
    <submittedName>
        <fullName evidence="3">Uncharacterized protein</fullName>
    </submittedName>
</protein>
<feature type="compositionally biased region" description="Polar residues" evidence="1">
    <location>
        <begin position="488"/>
        <end position="497"/>
    </location>
</feature>
<dbReference type="PANTHER" id="PTHR37686:SF1">
    <property type="entry name" value="LD36006P"/>
    <property type="match status" value="1"/>
</dbReference>
<feature type="region of interest" description="Disordered" evidence="1">
    <location>
        <begin position="1"/>
        <end position="21"/>
    </location>
</feature>
<organism evidence="3">
    <name type="scientific">Timema cristinae</name>
    <name type="common">Walking stick</name>
    <dbReference type="NCBI Taxonomy" id="61476"/>
    <lineage>
        <taxon>Eukaryota</taxon>
        <taxon>Metazoa</taxon>
        <taxon>Ecdysozoa</taxon>
        <taxon>Arthropoda</taxon>
        <taxon>Hexapoda</taxon>
        <taxon>Insecta</taxon>
        <taxon>Pterygota</taxon>
        <taxon>Neoptera</taxon>
        <taxon>Polyneoptera</taxon>
        <taxon>Phasmatodea</taxon>
        <taxon>Timematodea</taxon>
        <taxon>Timematoidea</taxon>
        <taxon>Timematidae</taxon>
        <taxon>Timema</taxon>
    </lineage>
</organism>
<reference evidence="3" key="1">
    <citation type="submission" date="2020-11" db="EMBL/GenBank/DDBJ databases">
        <authorList>
            <person name="Tran Van P."/>
        </authorList>
    </citation>
    <scope>NUCLEOTIDE SEQUENCE</scope>
</reference>
<keyword evidence="2" id="KW-1133">Transmembrane helix</keyword>
<dbReference type="AlphaFoldDB" id="A0A7R9GQ06"/>
<name>A0A7R9GQ06_TIMCR</name>
<evidence type="ECO:0000313" key="3">
    <source>
        <dbReference type="EMBL" id="CAD7392333.1"/>
    </source>
</evidence>